<evidence type="ECO:0000256" key="1">
    <source>
        <dbReference type="SAM" id="MobiDB-lite"/>
    </source>
</evidence>
<dbReference type="OrthoDB" id="2449121at2759"/>
<protein>
    <submittedName>
        <fullName evidence="2">Uncharacterized protein</fullName>
    </submittedName>
</protein>
<reference evidence="3" key="1">
    <citation type="journal article" date="2014" name="Proc. Natl. Acad. Sci. U.S.A.">
        <title>Extensive sampling of basidiomycete genomes demonstrates inadequacy of the white-rot/brown-rot paradigm for wood decay fungi.</title>
        <authorList>
            <person name="Riley R."/>
            <person name="Salamov A.A."/>
            <person name="Brown D.W."/>
            <person name="Nagy L.G."/>
            <person name="Floudas D."/>
            <person name="Held B.W."/>
            <person name="Levasseur A."/>
            <person name="Lombard V."/>
            <person name="Morin E."/>
            <person name="Otillar R."/>
            <person name="Lindquist E.A."/>
            <person name="Sun H."/>
            <person name="LaButti K.M."/>
            <person name="Schmutz J."/>
            <person name="Jabbour D."/>
            <person name="Luo H."/>
            <person name="Baker S.E."/>
            <person name="Pisabarro A.G."/>
            <person name="Walton J.D."/>
            <person name="Blanchette R.A."/>
            <person name="Henrissat B."/>
            <person name="Martin F."/>
            <person name="Cullen D."/>
            <person name="Hibbett D.S."/>
            <person name="Grigoriev I.V."/>
        </authorList>
    </citation>
    <scope>NUCLEOTIDE SEQUENCE [LARGE SCALE GENOMIC DNA]</scope>
    <source>
        <strain evidence="3">MUCL 33604</strain>
    </source>
</reference>
<dbReference type="Proteomes" id="UP000027265">
    <property type="component" value="Unassembled WGS sequence"/>
</dbReference>
<organism evidence="2 3">
    <name type="scientific">Jaapia argillacea MUCL 33604</name>
    <dbReference type="NCBI Taxonomy" id="933084"/>
    <lineage>
        <taxon>Eukaryota</taxon>
        <taxon>Fungi</taxon>
        <taxon>Dikarya</taxon>
        <taxon>Basidiomycota</taxon>
        <taxon>Agaricomycotina</taxon>
        <taxon>Agaricomycetes</taxon>
        <taxon>Agaricomycetidae</taxon>
        <taxon>Jaapiales</taxon>
        <taxon>Jaapiaceae</taxon>
        <taxon>Jaapia</taxon>
    </lineage>
</organism>
<dbReference type="PANTHER" id="PTHR35871:SF1">
    <property type="entry name" value="CXC1-LIKE CYSTEINE CLUSTER ASSOCIATED WITH KDZ TRANSPOSASES DOMAIN-CONTAINING PROTEIN"/>
    <property type="match status" value="1"/>
</dbReference>
<gene>
    <name evidence="2" type="ORF">JAAARDRAFT_53079</name>
</gene>
<evidence type="ECO:0000313" key="3">
    <source>
        <dbReference type="Proteomes" id="UP000027265"/>
    </source>
</evidence>
<sequence length="685" mass="78003">MKGTTQNSSICMTQKPPLWIYQTPTPDKTPSPAPCKDDPSIIEEPEGEILILDSSDSESEVEYSAGVDPLILQIQPMSMSTAQMKESVETPSPEMPPSKVEELDKKSPVITPPIPEAFLNPTANEEDVPEDEPVQTTVTKLLKEANKFKSLTSLMHLHTVKNFIDLHERYMKNPQVKSLTIKASYTGLYFACKIHTLYWYIIWFCILPPTNAGKHHTHPTLLNNEHMTQVVHHYLMVLADSEITPLLLMKQVNSVIIPSLGLDLGGKKISESAVRRWLVKLAYRLKDVRKGMYVDGHKWEDVVEYQRKFLATISENERLQRTYNNKILEPIKPVLRPGKRLHIPIFHDESIFHVNDLCHRVWVKDGKMPLHKKGQGWAIHVSDFILEQTGQLVMSESQRVKNKALDPSKKLPCMDAHQIIYLGKNHDGWWNIEQLIGPAVADFLFDQSSAYGEFTKDALNVKEMNVRPGRGGGQQHCMHATIIPYKNLNPEFRGKPQGMGQAKGMLWVLEERGLVLMLKEMNGGKLVRECKVCKLSREAHKRLLREAQVAAERGEEPADLHEDILQASMSNMCCMQKALATQQDFKDEKPLLQVVINEVGHKYYFLPKLHCELNPIEMHWGWAKALTADGTFPTAKHLVPKILNACPTNTIQAFFCKLWCYIDAYRKGLNAKQAEFVVKKYQSHC</sequence>
<evidence type="ECO:0000313" key="2">
    <source>
        <dbReference type="EMBL" id="KDQ65239.1"/>
    </source>
</evidence>
<feature type="region of interest" description="Disordered" evidence="1">
    <location>
        <begin position="17"/>
        <end position="41"/>
    </location>
</feature>
<dbReference type="EMBL" id="KL197709">
    <property type="protein sequence ID" value="KDQ65239.1"/>
    <property type="molecule type" value="Genomic_DNA"/>
</dbReference>
<dbReference type="AlphaFoldDB" id="A0A067QE49"/>
<proteinExistence type="predicted"/>
<dbReference type="InParanoid" id="A0A067QE49"/>
<dbReference type="PANTHER" id="PTHR35871">
    <property type="entry name" value="EXPRESSED PROTEIN"/>
    <property type="match status" value="1"/>
</dbReference>
<dbReference type="HOGENOM" id="CLU_005726_6_1_1"/>
<accession>A0A067QE49</accession>
<keyword evidence="3" id="KW-1185">Reference proteome</keyword>
<name>A0A067QE49_9AGAM</name>
<dbReference type="STRING" id="933084.A0A067QE49"/>